<dbReference type="AlphaFoldDB" id="A0A085WWF9"/>
<evidence type="ECO:0000313" key="1">
    <source>
        <dbReference type="EMBL" id="KFE72022.1"/>
    </source>
</evidence>
<reference evidence="1 2" key="1">
    <citation type="submission" date="2014-04" db="EMBL/GenBank/DDBJ databases">
        <title>Genome assembly of Hyalangium minutum DSM 14724.</title>
        <authorList>
            <person name="Sharma G."/>
            <person name="Subramanian S."/>
        </authorList>
    </citation>
    <scope>NUCLEOTIDE SEQUENCE [LARGE SCALE GENOMIC DNA]</scope>
    <source>
        <strain evidence="1 2">DSM 14724</strain>
    </source>
</reference>
<protein>
    <submittedName>
        <fullName evidence="1">Uncharacterized protein</fullName>
    </submittedName>
</protein>
<accession>A0A085WWF9</accession>
<dbReference type="Proteomes" id="UP000028725">
    <property type="component" value="Unassembled WGS sequence"/>
</dbReference>
<dbReference type="STRING" id="394096.DB31_0283"/>
<keyword evidence="2" id="KW-1185">Reference proteome</keyword>
<name>A0A085WWF9_9BACT</name>
<evidence type="ECO:0000313" key="2">
    <source>
        <dbReference type="Proteomes" id="UP000028725"/>
    </source>
</evidence>
<comment type="caution">
    <text evidence="1">The sequence shown here is derived from an EMBL/GenBank/DDBJ whole genome shotgun (WGS) entry which is preliminary data.</text>
</comment>
<gene>
    <name evidence="1" type="ORF">DB31_0283</name>
</gene>
<proteinExistence type="predicted"/>
<organism evidence="1 2">
    <name type="scientific">Hyalangium minutum</name>
    <dbReference type="NCBI Taxonomy" id="394096"/>
    <lineage>
        <taxon>Bacteria</taxon>
        <taxon>Pseudomonadati</taxon>
        <taxon>Myxococcota</taxon>
        <taxon>Myxococcia</taxon>
        <taxon>Myxococcales</taxon>
        <taxon>Cystobacterineae</taxon>
        <taxon>Archangiaceae</taxon>
        <taxon>Hyalangium</taxon>
    </lineage>
</organism>
<sequence>MHHVCHLEEKRKEAPMASSRGLVPSSYLKCEQLHLRLHGE</sequence>
<dbReference type="EMBL" id="JMCB01000001">
    <property type="protein sequence ID" value="KFE72022.1"/>
    <property type="molecule type" value="Genomic_DNA"/>
</dbReference>